<reference evidence="1 2" key="1">
    <citation type="journal article" date="2023" name="Plants (Basel)">
        <title>Bridging the Gap: Combining Genomics and Transcriptomics Approaches to Understand Stylosanthes scabra, an Orphan Legume from the Brazilian Caatinga.</title>
        <authorList>
            <person name="Ferreira-Neto J.R.C."/>
            <person name="da Silva M.D."/>
            <person name="Binneck E."/>
            <person name="de Melo N.F."/>
            <person name="da Silva R.H."/>
            <person name="de Melo A.L.T.M."/>
            <person name="Pandolfi V."/>
            <person name="Bustamante F.O."/>
            <person name="Brasileiro-Vidal A.C."/>
            <person name="Benko-Iseppon A.M."/>
        </authorList>
    </citation>
    <scope>NUCLEOTIDE SEQUENCE [LARGE SCALE GENOMIC DNA]</scope>
    <source>
        <tissue evidence="1">Leaves</tissue>
    </source>
</reference>
<dbReference type="Proteomes" id="UP001341840">
    <property type="component" value="Unassembled WGS sequence"/>
</dbReference>
<evidence type="ECO:0000313" key="2">
    <source>
        <dbReference type="Proteomes" id="UP001341840"/>
    </source>
</evidence>
<gene>
    <name evidence="1" type="ORF">PIB30_061681</name>
</gene>
<organism evidence="1 2">
    <name type="scientific">Stylosanthes scabra</name>
    <dbReference type="NCBI Taxonomy" id="79078"/>
    <lineage>
        <taxon>Eukaryota</taxon>
        <taxon>Viridiplantae</taxon>
        <taxon>Streptophyta</taxon>
        <taxon>Embryophyta</taxon>
        <taxon>Tracheophyta</taxon>
        <taxon>Spermatophyta</taxon>
        <taxon>Magnoliopsida</taxon>
        <taxon>eudicotyledons</taxon>
        <taxon>Gunneridae</taxon>
        <taxon>Pentapetalae</taxon>
        <taxon>rosids</taxon>
        <taxon>fabids</taxon>
        <taxon>Fabales</taxon>
        <taxon>Fabaceae</taxon>
        <taxon>Papilionoideae</taxon>
        <taxon>50 kb inversion clade</taxon>
        <taxon>dalbergioids sensu lato</taxon>
        <taxon>Dalbergieae</taxon>
        <taxon>Pterocarpus clade</taxon>
        <taxon>Stylosanthes</taxon>
    </lineage>
</organism>
<protein>
    <submittedName>
        <fullName evidence="1">Uncharacterized protein</fullName>
    </submittedName>
</protein>
<evidence type="ECO:0000313" key="1">
    <source>
        <dbReference type="EMBL" id="MED6185910.1"/>
    </source>
</evidence>
<accession>A0ABU6WJ86</accession>
<sequence length="134" mass="14821">MKIGPCGRTVLSSTSRVPGSVMGCILPTPTRPHGLIARPRGCEVKAAIFVDHATARCIAQPHDGVDHQHRNYINEFFRALMQEKAEIKEAQKKAEIRLQTMTKLATHVIEHFNNLPLPHPQAEGLRAVTLRSGT</sequence>
<keyword evidence="2" id="KW-1185">Reference proteome</keyword>
<name>A0ABU6WJ86_9FABA</name>
<comment type="caution">
    <text evidence="1">The sequence shown here is derived from an EMBL/GenBank/DDBJ whole genome shotgun (WGS) entry which is preliminary data.</text>
</comment>
<proteinExistence type="predicted"/>
<dbReference type="EMBL" id="JASCZI010181805">
    <property type="protein sequence ID" value="MED6185910.1"/>
    <property type="molecule type" value="Genomic_DNA"/>
</dbReference>